<protein>
    <submittedName>
        <fullName evidence="2">3977_t:CDS:1</fullName>
    </submittedName>
</protein>
<feature type="non-terminal residue" evidence="2">
    <location>
        <position position="1"/>
    </location>
</feature>
<comment type="caution">
    <text evidence="2">The sequence shown here is derived from an EMBL/GenBank/DDBJ whole genome shotgun (WGS) entry which is preliminary data.</text>
</comment>
<dbReference type="OrthoDB" id="3264871at2759"/>
<reference evidence="2" key="1">
    <citation type="submission" date="2021-06" db="EMBL/GenBank/DDBJ databases">
        <authorList>
            <person name="Kallberg Y."/>
            <person name="Tangrot J."/>
            <person name="Rosling A."/>
        </authorList>
    </citation>
    <scope>NUCLEOTIDE SEQUENCE</scope>
    <source>
        <strain evidence="2">AZ414A</strain>
    </source>
</reference>
<dbReference type="AlphaFoldDB" id="A0A9N9C294"/>
<accession>A0A9N9C294</accession>
<dbReference type="Gene3D" id="3.60.10.10">
    <property type="entry name" value="Endonuclease/exonuclease/phosphatase"/>
    <property type="match status" value="1"/>
</dbReference>
<dbReference type="Proteomes" id="UP000789706">
    <property type="component" value="Unassembled WGS sequence"/>
</dbReference>
<gene>
    <name evidence="2" type="ORF">DEBURN_LOCUS8824</name>
</gene>
<evidence type="ECO:0000313" key="3">
    <source>
        <dbReference type="Proteomes" id="UP000789706"/>
    </source>
</evidence>
<name>A0A9N9C294_9GLOM</name>
<dbReference type="InterPro" id="IPR036691">
    <property type="entry name" value="Endo/exonu/phosph_ase_sf"/>
</dbReference>
<evidence type="ECO:0000313" key="2">
    <source>
        <dbReference type="EMBL" id="CAG8586289.1"/>
    </source>
</evidence>
<dbReference type="SUPFAM" id="SSF56219">
    <property type="entry name" value="DNase I-like"/>
    <property type="match status" value="1"/>
</dbReference>
<organism evidence="2 3">
    <name type="scientific">Diversispora eburnea</name>
    <dbReference type="NCBI Taxonomy" id="1213867"/>
    <lineage>
        <taxon>Eukaryota</taxon>
        <taxon>Fungi</taxon>
        <taxon>Fungi incertae sedis</taxon>
        <taxon>Mucoromycota</taxon>
        <taxon>Glomeromycotina</taxon>
        <taxon>Glomeromycetes</taxon>
        <taxon>Diversisporales</taxon>
        <taxon>Diversisporaceae</taxon>
        <taxon>Diversispora</taxon>
    </lineage>
</organism>
<keyword evidence="3" id="KW-1185">Reference proteome</keyword>
<feature type="domain" description="Endonuclease/exonuclease/phosphatase" evidence="1">
    <location>
        <begin position="2"/>
        <end position="203"/>
    </location>
</feature>
<proteinExistence type="predicted"/>
<dbReference type="GO" id="GO:0003824">
    <property type="term" value="F:catalytic activity"/>
    <property type="evidence" value="ECO:0007669"/>
    <property type="project" value="InterPro"/>
</dbReference>
<dbReference type="EMBL" id="CAJVPK010001423">
    <property type="protein sequence ID" value="CAG8586289.1"/>
    <property type="molecule type" value="Genomic_DNA"/>
</dbReference>
<sequence>FDIVGIAETNCGKNKGQWYKDNKDKFRIHCLGNGKGTGVALIISKTLNKYDCKKREYKSRAICVDLVLPKKMTICVMQIYLPSKKSDKVNVINSIKIQLNEAQRKKEKVIVMEDFNAVPSPAIDRNNNSYSQFPESEIFPLLSSHDLIDCFRIMFPENTGYTWKRDNSNEESRIDAIWISHRWSDKITSCFLDDIKLITSSDHKLLGVKMLKKWQIKEKDEEIYSNGPKYNMKLMDKKQWLKFAELVNVERSLTPNIIKEFRIAKSLNKVYKLFNMEQAKSIKTIKNSETFKKEERKLNMLNYSMEKIFSRNNTNNFEIREELKAESLVHQKIAKAKEKSEIIKQIQKAIEKKWEDLKDNPKYIISSILDKPRKSIVMDRIVKEISDNNTIIIIEGSEIKELVKEHFHNWMRKRTTDAELFKK</sequence>
<dbReference type="InterPro" id="IPR005135">
    <property type="entry name" value="Endo/exonuclease/phosphatase"/>
</dbReference>
<dbReference type="Pfam" id="PF03372">
    <property type="entry name" value="Exo_endo_phos"/>
    <property type="match status" value="1"/>
</dbReference>
<evidence type="ECO:0000259" key="1">
    <source>
        <dbReference type="Pfam" id="PF03372"/>
    </source>
</evidence>